<keyword evidence="7" id="KW-1185">Reference proteome</keyword>
<dbReference type="AlphaFoldDB" id="A0A3N0AZ70"/>
<feature type="compositionally biased region" description="Low complexity" evidence="2">
    <location>
        <begin position="25"/>
        <end position="35"/>
    </location>
</feature>
<protein>
    <submittedName>
        <fullName evidence="6">LytR family transcriptional regulator</fullName>
    </submittedName>
</protein>
<dbReference type="Pfam" id="PF13399">
    <property type="entry name" value="LytR_C"/>
    <property type="match status" value="1"/>
</dbReference>
<dbReference type="Gene3D" id="3.40.630.190">
    <property type="entry name" value="LCP protein"/>
    <property type="match status" value="1"/>
</dbReference>
<dbReference type="EMBL" id="QIBX01000010">
    <property type="protein sequence ID" value="RNL39849.1"/>
    <property type="molecule type" value="Genomic_DNA"/>
</dbReference>
<keyword evidence="3" id="KW-1133">Transmembrane helix</keyword>
<dbReference type="PANTHER" id="PTHR33392">
    <property type="entry name" value="POLYISOPRENYL-TEICHOIC ACID--PEPTIDOGLYCAN TEICHOIC ACID TRANSFERASE TAGU"/>
    <property type="match status" value="1"/>
</dbReference>
<organism evidence="6 7">
    <name type="scientific">Slackia equolifaciens</name>
    <dbReference type="NCBI Taxonomy" id="498718"/>
    <lineage>
        <taxon>Bacteria</taxon>
        <taxon>Bacillati</taxon>
        <taxon>Actinomycetota</taxon>
        <taxon>Coriobacteriia</taxon>
        <taxon>Eggerthellales</taxon>
        <taxon>Eggerthellaceae</taxon>
        <taxon>Slackia</taxon>
    </lineage>
</organism>
<evidence type="ECO:0000256" key="2">
    <source>
        <dbReference type="SAM" id="MobiDB-lite"/>
    </source>
</evidence>
<evidence type="ECO:0000256" key="1">
    <source>
        <dbReference type="ARBA" id="ARBA00006068"/>
    </source>
</evidence>
<evidence type="ECO:0000259" key="4">
    <source>
        <dbReference type="Pfam" id="PF03816"/>
    </source>
</evidence>
<evidence type="ECO:0000259" key="5">
    <source>
        <dbReference type="Pfam" id="PF13399"/>
    </source>
</evidence>
<feature type="transmembrane region" description="Helical" evidence="3">
    <location>
        <begin position="93"/>
        <end position="116"/>
    </location>
</feature>
<name>A0A3N0AZ70_9ACTN</name>
<feature type="region of interest" description="Disordered" evidence="2">
    <location>
        <begin position="486"/>
        <end position="515"/>
    </location>
</feature>
<dbReference type="Pfam" id="PF03816">
    <property type="entry name" value="LytR_cpsA_psr"/>
    <property type="match status" value="1"/>
</dbReference>
<gene>
    <name evidence="6" type="ORF">DMP06_06785</name>
</gene>
<feature type="compositionally biased region" description="Basic and acidic residues" evidence="2">
    <location>
        <begin position="41"/>
        <end position="50"/>
    </location>
</feature>
<dbReference type="NCBIfam" id="TIGR00350">
    <property type="entry name" value="lytR_cpsA_psr"/>
    <property type="match status" value="1"/>
</dbReference>
<sequence>MVTRRPSSSQFKRTSRQVRQATIKSQLPSESSSLYSRKRKFSDTRRARNAQRGEIHQVLPSTSTRESRRQYENRIGQRDYLKRSVAAGRRRKAIVGVALAAVVLVVACVAACFVYLGNIDSRLVISDGGALSDALAPAEDAQGTAEYTVLAASFDDPGAIEAVALVRTDTASGQATVVAIPGAVTLPDDTQTLSDAYAQGGDAALVQAVENLAGVQAVHYARTDAAGLEGLVDALGGVNVTLDSDVADPDAGDMMLSAGAQIINGQQALFLCRANDFDQPDETRAAHMAQVAAGMLSKMSTLNGIGYYLEMDKIANCLKTDMNVRALGSFVQSLRGLELGSVMSGAMPVQSSTSNGVRVVSVERESWTSMMERVKQGQTPKESLEDVVASVDVNSFTITVNNGGGIEGAAAQAASMLEDGGFKVDTVGNANMQVYDETLVIYKDEELEQQANAVVALLGHGRAVWDSIHYTFDTDVLVVIGSDWESGDEGASSSDGANDEAASDGGAAASSDEAL</sequence>
<evidence type="ECO:0000256" key="3">
    <source>
        <dbReference type="SAM" id="Phobius"/>
    </source>
</evidence>
<feature type="compositionally biased region" description="Low complexity" evidence="2">
    <location>
        <begin position="486"/>
        <end position="496"/>
    </location>
</feature>
<feature type="compositionally biased region" description="Polar residues" evidence="2">
    <location>
        <begin position="1"/>
        <end position="24"/>
    </location>
</feature>
<comment type="caution">
    <text evidence="6">The sequence shown here is derived from an EMBL/GenBank/DDBJ whole genome shotgun (WGS) entry which is preliminary data.</text>
</comment>
<keyword evidence="3" id="KW-0812">Transmembrane</keyword>
<feature type="compositionally biased region" description="Low complexity" evidence="2">
    <location>
        <begin position="503"/>
        <end position="515"/>
    </location>
</feature>
<dbReference type="Gene3D" id="3.30.70.2390">
    <property type="match status" value="1"/>
</dbReference>
<dbReference type="Proteomes" id="UP000269591">
    <property type="component" value="Unassembled WGS sequence"/>
</dbReference>
<evidence type="ECO:0000313" key="7">
    <source>
        <dbReference type="Proteomes" id="UP000269591"/>
    </source>
</evidence>
<proteinExistence type="inferred from homology"/>
<keyword evidence="3" id="KW-0472">Membrane</keyword>
<comment type="similarity">
    <text evidence="1">Belongs to the LytR/CpsA/Psr (LCP) family.</text>
</comment>
<dbReference type="InterPro" id="IPR050922">
    <property type="entry name" value="LytR/CpsA/Psr_CW_biosynth"/>
</dbReference>
<feature type="region of interest" description="Disordered" evidence="2">
    <location>
        <begin position="1"/>
        <end position="50"/>
    </location>
</feature>
<evidence type="ECO:0000313" key="6">
    <source>
        <dbReference type="EMBL" id="RNL39849.1"/>
    </source>
</evidence>
<feature type="domain" description="Cell envelope-related transcriptional attenuator" evidence="4">
    <location>
        <begin position="165"/>
        <end position="300"/>
    </location>
</feature>
<reference evidence="7" key="1">
    <citation type="submission" date="2018-05" db="EMBL/GenBank/DDBJ databases">
        <title>Genome Sequencing of selected type strains of the family Eggerthellaceae.</title>
        <authorList>
            <person name="Danylec N."/>
            <person name="Stoll D.A."/>
            <person name="Doetsch A."/>
            <person name="Huch M."/>
        </authorList>
    </citation>
    <scope>NUCLEOTIDE SEQUENCE [LARGE SCALE GENOMIC DNA]</scope>
    <source>
        <strain evidence="7">DSM 24851</strain>
    </source>
</reference>
<dbReference type="InterPro" id="IPR027381">
    <property type="entry name" value="LytR/CpsA/Psr_C"/>
</dbReference>
<dbReference type="PANTHER" id="PTHR33392:SF6">
    <property type="entry name" value="POLYISOPRENYL-TEICHOIC ACID--PEPTIDOGLYCAN TEICHOIC ACID TRANSFERASE TAGU"/>
    <property type="match status" value="1"/>
</dbReference>
<feature type="domain" description="LytR/CpsA/Psr regulator C-terminal" evidence="5">
    <location>
        <begin position="396"/>
        <end position="484"/>
    </location>
</feature>
<accession>A0A3N0AZ70</accession>
<dbReference type="InterPro" id="IPR004474">
    <property type="entry name" value="LytR_CpsA_psr"/>
</dbReference>